<evidence type="ECO:0000313" key="1">
    <source>
        <dbReference type="EMBL" id="KKP31422.1"/>
    </source>
</evidence>
<dbReference type="EMBL" id="LBOI01000009">
    <property type="protein sequence ID" value="KKP31422.1"/>
    <property type="molecule type" value="Genomic_DNA"/>
</dbReference>
<sequence>MTKYREYFERMITTEKKAFEDFTKLHMKYSLDQDSLQEEFNNGGAKILSIIREWESKLCSQSEKAGFGNYTTNLSEKFMLEVRKSFPLIDYVGVIVKKSIPEKKFGIKKINF</sequence>
<accession>A0A0G0BK40</accession>
<comment type="caution">
    <text evidence="1">The sequence shown here is derived from an EMBL/GenBank/DDBJ whole genome shotgun (WGS) entry which is preliminary data.</text>
</comment>
<reference evidence="1 2" key="1">
    <citation type="journal article" date="2015" name="Nature">
        <title>rRNA introns, odd ribosomes, and small enigmatic genomes across a large radiation of phyla.</title>
        <authorList>
            <person name="Brown C.T."/>
            <person name="Hug L.A."/>
            <person name="Thomas B.C."/>
            <person name="Sharon I."/>
            <person name="Castelle C.J."/>
            <person name="Singh A."/>
            <person name="Wilkins M.J."/>
            <person name="Williams K.H."/>
            <person name="Banfield J.F."/>
        </authorList>
    </citation>
    <scope>NUCLEOTIDE SEQUENCE [LARGE SCALE GENOMIC DNA]</scope>
</reference>
<organism evidence="1 2">
    <name type="scientific">Candidatus Woesebacteria bacterium GW2011_GWC2_31_9</name>
    <dbReference type="NCBI Taxonomy" id="1618586"/>
    <lineage>
        <taxon>Bacteria</taxon>
        <taxon>Candidatus Woeseibacteriota</taxon>
    </lineage>
</organism>
<name>A0A0G0BK40_9BACT</name>
<dbReference type="AlphaFoldDB" id="A0A0G0BK40"/>
<protein>
    <submittedName>
        <fullName evidence="1">Uncharacterized protein</fullName>
    </submittedName>
</protein>
<gene>
    <name evidence="1" type="ORF">UR21_C0009G0003</name>
</gene>
<dbReference type="Proteomes" id="UP000034803">
    <property type="component" value="Unassembled WGS sequence"/>
</dbReference>
<evidence type="ECO:0000313" key="2">
    <source>
        <dbReference type="Proteomes" id="UP000034803"/>
    </source>
</evidence>
<proteinExistence type="predicted"/>